<keyword evidence="2" id="KW-1185">Reference proteome</keyword>
<dbReference type="EMBL" id="CAJVPW010018634">
    <property type="protein sequence ID" value="CAG8682692.1"/>
    <property type="molecule type" value="Genomic_DNA"/>
</dbReference>
<gene>
    <name evidence="1" type="ORF">SPELUC_LOCUS10244</name>
</gene>
<protein>
    <submittedName>
        <fullName evidence="1">7900_t:CDS:1</fullName>
    </submittedName>
</protein>
<sequence length="523" mass="60922">LEVNTAKSKDPERYELQQFFGQVQYYFCHIFCEKYQLLAYIKNVKNAHKGPYGIYCFEEFGDYEFVDVSMIRRCIKESIYNQTQLTSTTPKFKMFDIITFLVILFLFAIYCKKFKVHYLTSQNSFITNADEAHKILIDSDLLSRVIPNQRLKKSFQISNPFTNPSEKYRKEFVKVIHKTIKFDDPKWRNFANIALEVVNNERILKTGFIEIVPWIQKITLSVVLRGYLGFDTNIYEVISDIPKIINDLWLKSKEYNNKESNQQSIGLLRKYFYNTTIISQTEDNDTNVINEISKIAQEHLNNIQELPQSTSGFISTADELKTPLNIVLPAYETMWRVLLYAILEIKVREILLTKNNLKREKNIYLKNINNSIDTFLKNPSDSTLKNNQLNFIVKETLRLYPATRHIHRTLNGKDNTIDVEAIQRDHTVWGDDALCFKPERFENPNVSSSTSYIPFSIGKMKCIAADKFAPTVAAILISAILSSVDIVDVIENEAIEKYLKNPHLPFENHRLAFDKMIVNITTR</sequence>
<evidence type="ECO:0000313" key="2">
    <source>
        <dbReference type="Proteomes" id="UP000789366"/>
    </source>
</evidence>
<name>A0ACA9NYK6_9GLOM</name>
<accession>A0ACA9NYK6</accession>
<feature type="non-terminal residue" evidence="1">
    <location>
        <position position="1"/>
    </location>
</feature>
<dbReference type="Proteomes" id="UP000789366">
    <property type="component" value="Unassembled WGS sequence"/>
</dbReference>
<comment type="caution">
    <text evidence="1">The sequence shown here is derived from an EMBL/GenBank/DDBJ whole genome shotgun (WGS) entry which is preliminary data.</text>
</comment>
<organism evidence="1 2">
    <name type="scientific">Cetraspora pellucida</name>
    <dbReference type="NCBI Taxonomy" id="1433469"/>
    <lineage>
        <taxon>Eukaryota</taxon>
        <taxon>Fungi</taxon>
        <taxon>Fungi incertae sedis</taxon>
        <taxon>Mucoromycota</taxon>
        <taxon>Glomeromycotina</taxon>
        <taxon>Glomeromycetes</taxon>
        <taxon>Diversisporales</taxon>
        <taxon>Gigasporaceae</taxon>
        <taxon>Cetraspora</taxon>
    </lineage>
</organism>
<reference evidence="1" key="1">
    <citation type="submission" date="2021-06" db="EMBL/GenBank/DDBJ databases">
        <authorList>
            <person name="Kallberg Y."/>
            <person name="Tangrot J."/>
            <person name="Rosling A."/>
        </authorList>
    </citation>
    <scope>NUCLEOTIDE SEQUENCE</scope>
    <source>
        <strain evidence="1">28 12/20/2015</strain>
    </source>
</reference>
<proteinExistence type="predicted"/>
<evidence type="ECO:0000313" key="1">
    <source>
        <dbReference type="EMBL" id="CAG8682692.1"/>
    </source>
</evidence>